<accession>A0A9D1PLT0</accession>
<evidence type="ECO:0000313" key="1">
    <source>
        <dbReference type="EMBL" id="HIV74422.1"/>
    </source>
</evidence>
<organism evidence="1 2">
    <name type="scientific">Candidatus Pseudogracilibacillus intestinigallinarum</name>
    <dbReference type="NCBI Taxonomy" id="2838742"/>
    <lineage>
        <taxon>Bacteria</taxon>
        <taxon>Bacillati</taxon>
        <taxon>Bacillota</taxon>
        <taxon>Bacilli</taxon>
        <taxon>Bacillales</taxon>
        <taxon>Bacillaceae</taxon>
        <taxon>Pseudogracilibacillus</taxon>
    </lineage>
</organism>
<dbReference type="SUPFAM" id="SSF158397">
    <property type="entry name" value="TM1646-like"/>
    <property type="match status" value="1"/>
</dbReference>
<dbReference type="Gene3D" id="1.20.120.490">
    <property type="entry name" value="Hypothetical protein TM1646-like domain"/>
    <property type="match status" value="1"/>
</dbReference>
<proteinExistence type="predicted"/>
<dbReference type="InterPro" id="IPR024042">
    <property type="entry name" value="TM1646-like_dom_sf"/>
</dbReference>
<dbReference type="Proteomes" id="UP000823937">
    <property type="component" value="Unassembled WGS sequence"/>
</dbReference>
<protein>
    <submittedName>
        <fullName evidence="1">YaaR family protein</fullName>
    </submittedName>
</protein>
<dbReference type="AlphaFoldDB" id="A0A9D1PLT0"/>
<dbReference type="EMBL" id="DXHX01000073">
    <property type="protein sequence ID" value="HIV74422.1"/>
    <property type="molecule type" value="Genomic_DNA"/>
</dbReference>
<sequence length="144" mass="16936">MKIGQEIRSKVEQVTPKRVQEGKKDFQQFIQTQTQHLEEKELKKLIDDITEQGKKIARFRSFKDLAKFKRMVKEFLQKTVYDGLSLHESRSFHVNSFNHKLTTVNEIDEKLVQLTEEVMDQEKKNVDLLGLIGEIEGLLINLYT</sequence>
<name>A0A9D1PLT0_9BACI</name>
<evidence type="ECO:0000313" key="2">
    <source>
        <dbReference type="Proteomes" id="UP000823937"/>
    </source>
</evidence>
<reference evidence="1" key="2">
    <citation type="submission" date="2021-04" db="EMBL/GenBank/DDBJ databases">
        <authorList>
            <person name="Gilroy R."/>
        </authorList>
    </citation>
    <scope>NUCLEOTIDE SEQUENCE</scope>
    <source>
        <strain evidence="1">CHK169-2315</strain>
    </source>
</reference>
<dbReference type="Pfam" id="PF03885">
    <property type="entry name" value="DUF327"/>
    <property type="match status" value="1"/>
</dbReference>
<reference evidence="1" key="1">
    <citation type="journal article" date="2021" name="PeerJ">
        <title>Extensive microbial diversity within the chicken gut microbiome revealed by metagenomics and culture.</title>
        <authorList>
            <person name="Gilroy R."/>
            <person name="Ravi A."/>
            <person name="Getino M."/>
            <person name="Pursley I."/>
            <person name="Horton D.L."/>
            <person name="Alikhan N.F."/>
            <person name="Baker D."/>
            <person name="Gharbi K."/>
            <person name="Hall N."/>
            <person name="Watson M."/>
            <person name="Adriaenssens E.M."/>
            <person name="Foster-Nyarko E."/>
            <person name="Jarju S."/>
            <person name="Secka A."/>
            <person name="Antonio M."/>
            <person name="Oren A."/>
            <person name="Chaudhuri R.R."/>
            <person name="La Ragione R."/>
            <person name="Hildebrand F."/>
            <person name="Pallen M.J."/>
        </authorList>
    </citation>
    <scope>NUCLEOTIDE SEQUENCE</scope>
    <source>
        <strain evidence="1">CHK169-2315</strain>
    </source>
</reference>
<dbReference type="InterPro" id="IPR005585">
    <property type="entry name" value="DUF327"/>
</dbReference>
<gene>
    <name evidence="1" type="ORF">H9895_04990</name>
</gene>
<comment type="caution">
    <text evidence="1">The sequence shown here is derived from an EMBL/GenBank/DDBJ whole genome shotgun (WGS) entry which is preliminary data.</text>
</comment>